<proteinExistence type="inferred from homology"/>
<dbReference type="HAMAP" id="MF_00154">
    <property type="entry name" value="CyoE_CtaB"/>
    <property type="match status" value="1"/>
</dbReference>
<dbReference type="Pfam" id="PF01040">
    <property type="entry name" value="UbiA"/>
    <property type="match status" value="1"/>
</dbReference>
<feature type="transmembrane region" description="Helical" evidence="13">
    <location>
        <begin position="239"/>
        <end position="263"/>
    </location>
</feature>
<dbReference type="InterPro" id="IPR044878">
    <property type="entry name" value="UbiA_sf"/>
</dbReference>
<feature type="transmembrane region" description="Helical" evidence="13">
    <location>
        <begin position="404"/>
        <end position="421"/>
    </location>
</feature>
<protein>
    <recommendedName>
        <fullName evidence="3">Protoheme IX farnesyltransferase, mitochondrial</fullName>
    </recommendedName>
    <alternativeName>
        <fullName evidence="11">Heme O synthase</fullName>
    </alternativeName>
</protein>
<keyword evidence="9" id="KW-0350">Heme biosynthesis</keyword>
<evidence type="ECO:0000256" key="7">
    <source>
        <dbReference type="ARBA" id="ARBA00022989"/>
    </source>
</evidence>
<keyword evidence="8" id="KW-0496">Mitochondrion</keyword>
<keyword evidence="5 13" id="KW-0812">Transmembrane</keyword>
<evidence type="ECO:0000256" key="8">
    <source>
        <dbReference type="ARBA" id="ARBA00023128"/>
    </source>
</evidence>
<feature type="transmembrane region" description="Helical" evidence="13">
    <location>
        <begin position="353"/>
        <end position="375"/>
    </location>
</feature>
<keyword evidence="7 13" id="KW-1133">Transmembrane helix</keyword>
<organism evidence="14 15">
    <name type="scientific">Phytophthora cactorum</name>
    <dbReference type="NCBI Taxonomy" id="29920"/>
    <lineage>
        <taxon>Eukaryota</taxon>
        <taxon>Sar</taxon>
        <taxon>Stramenopiles</taxon>
        <taxon>Oomycota</taxon>
        <taxon>Peronosporomycetes</taxon>
        <taxon>Peronosporales</taxon>
        <taxon>Peronosporaceae</taxon>
        <taxon>Phytophthora</taxon>
    </lineage>
</organism>
<dbReference type="PROSITE" id="PS00943">
    <property type="entry name" value="UBIA"/>
    <property type="match status" value="1"/>
</dbReference>
<keyword evidence="4" id="KW-0808">Transferase</keyword>
<evidence type="ECO:0000256" key="12">
    <source>
        <dbReference type="SAM" id="MobiDB-lite"/>
    </source>
</evidence>
<evidence type="ECO:0000256" key="13">
    <source>
        <dbReference type="SAM" id="Phobius"/>
    </source>
</evidence>
<comment type="subcellular location">
    <subcellularLocation>
        <location evidence="1">Mitochondrion membrane</location>
        <topology evidence="1">Multi-pass membrane protein</topology>
    </subcellularLocation>
</comment>
<evidence type="ECO:0000256" key="11">
    <source>
        <dbReference type="ARBA" id="ARBA00030253"/>
    </source>
</evidence>
<dbReference type="EMBL" id="RCML01000096">
    <property type="protein sequence ID" value="KAG2991852.1"/>
    <property type="molecule type" value="Genomic_DNA"/>
</dbReference>
<dbReference type="GO" id="GO:0031966">
    <property type="term" value="C:mitochondrial membrane"/>
    <property type="evidence" value="ECO:0007669"/>
    <property type="project" value="UniProtKB-SubCell"/>
</dbReference>
<name>A0A8T1G9Y3_9STRA</name>
<keyword evidence="10 13" id="KW-0472">Membrane</keyword>
<dbReference type="PANTHER" id="PTHR43448">
    <property type="entry name" value="PROTOHEME IX FARNESYLTRANSFERASE, MITOCHONDRIAL"/>
    <property type="match status" value="1"/>
</dbReference>
<keyword evidence="6" id="KW-0809">Transit peptide</keyword>
<dbReference type="GO" id="GO:0006784">
    <property type="term" value="P:heme A biosynthetic process"/>
    <property type="evidence" value="ECO:0007669"/>
    <property type="project" value="UniProtKB-ARBA"/>
</dbReference>
<dbReference type="InterPro" id="IPR006369">
    <property type="entry name" value="Protohaem_IX_farnesylTrfase"/>
</dbReference>
<feature type="region of interest" description="Disordered" evidence="12">
    <location>
        <begin position="46"/>
        <end position="77"/>
    </location>
</feature>
<dbReference type="GO" id="GO:0008495">
    <property type="term" value="F:protoheme IX farnesyltransferase activity"/>
    <property type="evidence" value="ECO:0007669"/>
    <property type="project" value="InterPro"/>
</dbReference>
<dbReference type="AlphaFoldDB" id="A0A8T1G9Y3"/>
<sequence>MNFVHFVAVSERRHNALDSVITLKLCNFHCRLQSDTSISGVAYTTDGGPTIRPAPPAPKDTHREGHQARRGLGGGAPRARAALLTTSHGRRPAFRVPPHVIRVLSTRPTAEVAAATSTKAAATAAIDAADVAPVGQAMTLKERFAIYSQLGKARLSALVVMTTGAGFLMAGGPISWSTFAAATVGTSLAAVSANTFNQCWEVELDAKMQRTHRRPLPSGRITRPHALAFGAATATASTAILAAGCSPLVASLGAFNIGLYSLVYTPMKMKSEFNTWVGSVVGAIPPIMGWAAATGTVLAPEAALHAYLLYCWQMPHFFALSWRSRKDYGRGGYKMVACNDPTGSRSAALALRYSYYMGAIPIVAALTDATSYMFVVEGTVVNAYTIYLAHKFYAKPNNATAQKVFLASLWYLPVIMGCMVLHSQQWMDDDEAEAKKEVNVWREAFLGEVEDFQSQDPSAHFDESSMSAWLVSKVRAVRHSLRDFCIHENLWGVKDGQHQADESNVLCPVHVGHQAKETVAITAQASRKDL</sequence>
<evidence type="ECO:0000256" key="6">
    <source>
        <dbReference type="ARBA" id="ARBA00022946"/>
    </source>
</evidence>
<evidence type="ECO:0000256" key="4">
    <source>
        <dbReference type="ARBA" id="ARBA00022679"/>
    </source>
</evidence>
<dbReference type="FunFam" id="1.10.357.140:FF:000004">
    <property type="entry name" value="Protoheme IX farnesyltransferase, mitochondrial"/>
    <property type="match status" value="1"/>
</dbReference>
<dbReference type="InterPro" id="IPR030470">
    <property type="entry name" value="UbiA_prenylTrfase_CS"/>
</dbReference>
<dbReference type="Proteomes" id="UP000697107">
    <property type="component" value="Unassembled WGS sequence"/>
</dbReference>
<evidence type="ECO:0000256" key="5">
    <source>
        <dbReference type="ARBA" id="ARBA00022692"/>
    </source>
</evidence>
<dbReference type="PANTHER" id="PTHR43448:SF2">
    <property type="entry name" value="PROTOHEME IX FARNESYLTRANSFERASE, MITOCHONDRIAL"/>
    <property type="match status" value="1"/>
</dbReference>
<evidence type="ECO:0000313" key="14">
    <source>
        <dbReference type="EMBL" id="KAG2991852.1"/>
    </source>
</evidence>
<evidence type="ECO:0000256" key="3">
    <source>
        <dbReference type="ARBA" id="ARBA00016335"/>
    </source>
</evidence>
<dbReference type="InterPro" id="IPR000537">
    <property type="entry name" value="UbiA_prenyltransferase"/>
</dbReference>
<feature type="transmembrane region" description="Helical" evidence="13">
    <location>
        <begin position="275"/>
        <end position="298"/>
    </location>
</feature>
<evidence type="ECO:0000256" key="1">
    <source>
        <dbReference type="ARBA" id="ARBA00004225"/>
    </source>
</evidence>
<dbReference type="VEuPathDB" id="FungiDB:PC110_g7371"/>
<dbReference type="NCBIfam" id="TIGR01473">
    <property type="entry name" value="cyoE_ctaB"/>
    <property type="match status" value="1"/>
</dbReference>
<evidence type="ECO:0000256" key="2">
    <source>
        <dbReference type="ARBA" id="ARBA00005985"/>
    </source>
</evidence>
<dbReference type="Gene3D" id="1.10.357.140">
    <property type="entry name" value="UbiA prenyltransferase"/>
    <property type="match status" value="1"/>
</dbReference>
<evidence type="ECO:0000256" key="9">
    <source>
        <dbReference type="ARBA" id="ARBA00023133"/>
    </source>
</evidence>
<accession>A0A8T1G9Y3</accession>
<reference evidence="14" key="1">
    <citation type="submission" date="2018-10" db="EMBL/GenBank/DDBJ databases">
        <title>Effector identification in a new, highly contiguous assembly of the strawberry crown rot pathogen Phytophthora cactorum.</title>
        <authorList>
            <person name="Armitage A.D."/>
            <person name="Nellist C.F."/>
            <person name="Bates H."/>
            <person name="Vickerstaff R.J."/>
            <person name="Harrison R.J."/>
        </authorList>
    </citation>
    <scope>NUCLEOTIDE SEQUENCE</scope>
    <source>
        <strain evidence="14">P415</strain>
    </source>
</reference>
<evidence type="ECO:0000313" key="15">
    <source>
        <dbReference type="Proteomes" id="UP000697107"/>
    </source>
</evidence>
<dbReference type="CDD" id="cd13957">
    <property type="entry name" value="PT_UbiA_Cox10"/>
    <property type="match status" value="1"/>
</dbReference>
<comment type="similarity">
    <text evidence="2">Belongs to the UbiA prenyltransferase family.</text>
</comment>
<evidence type="ECO:0000256" key="10">
    <source>
        <dbReference type="ARBA" id="ARBA00023136"/>
    </source>
</evidence>
<gene>
    <name evidence="14" type="ORF">PC118_g4902</name>
</gene>
<comment type="caution">
    <text evidence="14">The sequence shown here is derived from an EMBL/GenBank/DDBJ whole genome shotgun (WGS) entry which is preliminary data.</text>
</comment>